<gene>
    <name evidence="1" type="ORF">TRIPP_11</name>
</gene>
<dbReference type="RefSeq" id="YP_009210531.1">
    <property type="nucleotide sequence ID" value="NC_028930.1"/>
</dbReference>
<organism evidence="1 2">
    <name type="scientific">Paenibacillus phage Tripp</name>
    <dbReference type="NCBI Taxonomy" id="1718161"/>
    <lineage>
        <taxon>Viruses</taxon>
        <taxon>Duplodnaviria</taxon>
        <taxon>Heunggongvirae</taxon>
        <taxon>Uroviricota</taxon>
        <taxon>Caudoviricetes</taxon>
        <taxon>Halcyonevirus</taxon>
        <taxon>Halcyonevirus tripp</taxon>
    </lineage>
</organism>
<dbReference type="GeneID" id="26636969"/>
<name>A0A0N9SJT1_9CAUD</name>
<keyword evidence="2" id="KW-1185">Reference proteome</keyword>
<protein>
    <recommendedName>
        <fullName evidence="3">HK97 gp10 family phage protein</fullName>
    </recommendedName>
</protein>
<dbReference type="KEGG" id="vg:26636969"/>
<evidence type="ECO:0000313" key="1">
    <source>
        <dbReference type="EMBL" id="ALH46384.1"/>
    </source>
</evidence>
<dbReference type="EMBL" id="KT755656">
    <property type="protein sequence ID" value="ALH46384.1"/>
    <property type="molecule type" value="Genomic_DNA"/>
</dbReference>
<proteinExistence type="predicted"/>
<dbReference type="Proteomes" id="UP000204254">
    <property type="component" value="Segment"/>
</dbReference>
<evidence type="ECO:0000313" key="2">
    <source>
        <dbReference type="Proteomes" id="UP000204254"/>
    </source>
</evidence>
<accession>A0A0N9SJT1</accession>
<sequence length="141" mass="15428">MSLDFDISDFLAKTQASVSSVMQAGKVGVQDSLDDLARIATNIAPIDKGTLRRTVDTKVKATGNSVIGEVSFSAVETSKRGRFNYALWTHEMTYKLGEQSQAAPGVGGYSVGNKYLSRPLYGEQTKYWKWVADSIRGRVGR</sequence>
<evidence type="ECO:0008006" key="3">
    <source>
        <dbReference type="Google" id="ProtNLM"/>
    </source>
</evidence>
<reference evidence="1 2" key="1">
    <citation type="journal article" date="2016" name="Genome Announc.">
        <title>Paenibacillus larvae Phage Tripp Genome Has 378-Base-Pair Terminal Repeats.</title>
        <authorList>
            <person name="Abraham J."/>
            <person name="Bousquet A.C."/>
            <person name="Bruff E."/>
            <person name="Carson N."/>
            <person name="Clark A."/>
            <person name="Connell A."/>
            <person name="Davis Z."/>
            <person name="Dums J."/>
            <person name="Everington C."/>
            <person name="Groth A."/>
            <person name="Hawes N."/>
            <person name="McArthur N."/>
            <person name="McKenney C."/>
            <person name="Oufkir A."/>
            <person name="Pearce B."/>
            <person name="Rampal S."/>
            <person name="Rozier H."/>
            <person name="Schaff J."/>
            <person name="Slehria T."/>
            <person name="Carson S."/>
            <person name="Miller E.S."/>
        </authorList>
    </citation>
    <scope>NUCLEOTIDE SEQUENCE [LARGE SCALE GENOMIC DNA]</scope>
</reference>